<evidence type="ECO:0000313" key="1">
    <source>
        <dbReference type="EMBL" id="EOY00218.1"/>
    </source>
</evidence>
<protein>
    <submittedName>
        <fullName evidence="1">Uncharacterized protein</fullName>
    </submittedName>
</protein>
<dbReference type="EMBL" id="CM001880">
    <property type="protein sequence ID" value="EOY00218.1"/>
    <property type="molecule type" value="Genomic_DNA"/>
</dbReference>
<name>A0A061E6I7_THECC</name>
<accession>A0A061E6I7</accession>
<sequence>MHGYKYHDSIIIGMCTVHSAHARLGSTHRGRPSLQVALSSFSDGSTRRGQPSLQVALSFFNGGNKQYVSKHS</sequence>
<proteinExistence type="predicted"/>
<evidence type="ECO:0000313" key="2">
    <source>
        <dbReference type="Proteomes" id="UP000026915"/>
    </source>
</evidence>
<dbReference type="HOGENOM" id="CLU_2727304_0_0_1"/>
<organism evidence="1 2">
    <name type="scientific">Theobroma cacao</name>
    <name type="common">Cacao</name>
    <name type="synonym">Cocoa</name>
    <dbReference type="NCBI Taxonomy" id="3641"/>
    <lineage>
        <taxon>Eukaryota</taxon>
        <taxon>Viridiplantae</taxon>
        <taxon>Streptophyta</taxon>
        <taxon>Embryophyta</taxon>
        <taxon>Tracheophyta</taxon>
        <taxon>Spermatophyta</taxon>
        <taxon>Magnoliopsida</taxon>
        <taxon>eudicotyledons</taxon>
        <taxon>Gunneridae</taxon>
        <taxon>Pentapetalae</taxon>
        <taxon>rosids</taxon>
        <taxon>malvids</taxon>
        <taxon>Malvales</taxon>
        <taxon>Malvaceae</taxon>
        <taxon>Byttnerioideae</taxon>
        <taxon>Theobroma</taxon>
    </lineage>
</organism>
<dbReference type="AlphaFoldDB" id="A0A061E6I7"/>
<dbReference type="Proteomes" id="UP000026915">
    <property type="component" value="Chromosome 2"/>
</dbReference>
<dbReference type="InParanoid" id="A0A061E6I7"/>
<reference evidence="1 2" key="1">
    <citation type="journal article" date="2013" name="Genome Biol.">
        <title>The genome sequence of the most widely cultivated cacao type and its use to identify candidate genes regulating pod color.</title>
        <authorList>
            <person name="Motamayor J.C."/>
            <person name="Mockaitis K."/>
            <person name="Schmutz J."/>
            <person name="Haiminen N."/>
            <person name="Iii D.L."/>
            <person name="Cornejo O."/>
            <person name="Findley S.D."/>
            <person name="Zheng P."/>
            <person name="Utro F."/>
            <person name="Royaert S."/>
            <person name="Saski C."/>
            <person name="Jenkins J."/>
            <person name="Podicheti R."/>
            <person name="Zhao M."/>
            <person name="Scheffler B.E."/>
            <person name="Stack J.C."/>
            <person name="Feltus F.A."/>
            <person name="Mustiga G.M."/>
            <person name="Amores F."/>
            <person name="Phillips W."/>
            <person name="Marelli J.P."/>
            <person name="May G.D."/>
            <person name="Shapiro H."/>
            <person name="Ma J."/>
            <person name="Bustamante C.D."/>
            <person name="Schnell R.J."/>
            <person name="Main D."/>
            <person name="Gilbert D."/>
            <person name="Parida L."/>
            <person name="Kuhn D.N."/>
        </authorList>
    </citation>
    <scope>NUCLEOTIDE SEQUENCE [LARGE SCALE GENOMIC DNA]</scope>
    <source>
        <strain evidence="2">cv. Matina 1-6</strain>
    </source>
</reference>
<keyword evidence="2" id="KW-1185">Reference proteome</keyword>
<dbReference type="Gramene" id="EOY00218">
    <property type="protein sequence ID" value="EOY00218"/>
    <property type="gene ID" value="TCM_010008"/>
</dbReference>
<gene>
    <name evidence="1" type="ORF">TCM_010008</name>
</gene>